<evidence type="ECO:0000256" key="1">
    <source>
        <dbReference type="ARBA" id="ARBA00004613"/>
    </source>
</evidence>
<dbReference type="AlphaFoldDB" id="A0A0B7ARG0"/>
<keyword evidence="4" id="KW-0732">Signal</keyword>
<dbReference type="GO" id="GO:0005576">
    <property type="term" value="C:extracellular region"/>
    <property type="evidence" value="ECO:0007669"/>
    <property type="project" value="UniProtKB-SubCell"/>
</dbReference>
<dbReference type="EMBL" id="HACG01036562">
    <property type="protein sequence ID" value="CEK83427.1"/>
    <property type="molecule type" value="Transcribed_RNA"/>
</dbReference>
<name>A0A0B7ARG0_9EUPU</name>
<sequence>MEKFSMASLRLVFISLIITYASAQTFGKAELVYEWTRLEYDWPTDALKQKAIDNKTFIPERNMVAGIKVYNNNIYLSVPRWFFTNGIPVTLAKVVTVNGKVKLRPYPNWAAQEQGNCNALQYVQGMEIDPNTGFMYVVDIGRIAQTLNLCPAKIVVYDLNTDSEIQKYELPSNVASPTSNFLNDITLDYVGGKVRFAYITDANDARIVVFDFQTLKSFTVKHQSMNIEGNNAEIVIINNRSYNIPVAVDGIAMSPDFKYVYYCSLAAYNLYQIPTSSLRFGSSDGIRSVGAKVSQSGGIGHGNKHLYYGSFGENAVYFWNLERDMANQKLGIDKVTMKTQTLLVRNDSTMQWQDTFAFDNLGWIWFVSNRLQLFRENSGLPNEGDAFMRIWKVFVNEAGNLYKADVRTQGSTIGGNSSPSMSSFTTGVGTTLFLILSYLLFF</sequence>
<dbReference type="Pfam" id="PF03022">
    <property type="entry name" value="MRJP"/>
    <property type="match status" value="1"/>
</dbReference>
<proteinExistence type="inferred from homology"/>
<gene>
    <name evidence="7" type="primary">ORF136954</name>
    <name evidence="5" type="synonym">ORF136952</name>
    <name evidence="6" type="synonym">ORF136953</name>
</gene>
<comment type="similarity">
    <text evidence="2">Belongs to the major royal jelly protein family.</text>
</comment>
<dbReference type="PANTHER" id="PTHR10009">
    <property type="entry name" value="PROTEIN YELLOW-RELATED"/>
    <property type="match status" value="1"/>
</dbReference>
<dbReference type="SUPFAM" id="SSF63829">
    <property type="entry name" value="Calcium-dependent phosphotriesterase"/>
    <property type="match status" value="1"/>
</dbReference>
<dbReference type="EMBL" id="HACG01036561">
    <property type="protein sequence ID" value="CEK83426.1"/>
    <property type="molecule type" value="Transcribed_RNA"/>
</dbReference>
<dbReference type="PRINTS" id="PR01366">
    <property type="entry name" value="ROYALJELLY"/>
</dbReference>
<feature type="signal peptide" evidence="4">
    <location>
        <begin position="1"/>
        <end position="23"/>
    </location>
</feature>
<dbReference type="InterPro" id="IPR011042">
    <property type="entry name" value="6-blade_b-propeller_TolB-like"/>
</dbReference>
<evidence type="ECO:0008006" key="8">
    <source>
        <dbReference type="Google" id="ProtNLM"/>
    </source>
</evidence>
<organism evidence="7">
    <name type="scientific">Arion vulgaris</name>
    <dbReference type="NCBI Taxonomy" id="1028688"/>
    <lineage>
        <taxon>Eukaryota</taxon>
        <taxon>Metazoa</taxon>
        <taxon>Spiralia</taxon>
        <taxon>Lophotrochozoa</taxon>
        <taxon>Mollusca</taxon>
        <taxon>Gastropoda</taxon>
        <taxon>Heterobranchia</taxon>
        <taxon>Euthyneura</taxon>
        <taxon>Panpulmonata</taxon>
        <taxon>Eupulmonata</taxon>
        <taxon>Stylommatophora</taxon>
        <taxon>Helicina</taxon>
        <taxon>Arionoidea</taxon>
        <taxon>Arionidae</taxon>
        <taxon>Arion</taxon>
    </lineage>
</organism>
<dbReference type="Gene3D" id="2.120.10.30">
    <property type="entry name" value="TolB, C-terminal domain"/>
    <property type="match status" value="1"/>
</dbReference>
<keyword evidence="3" id="KW-0964">Secreted</keyword>
<dbReference type="EMBL" id="HACG01036563">
    <property type="protein sequence ID" value="CEK83428.1"/>
    <property type="molecule type" value="Transcribed_RNA"/>
</dbReference>
<evidence type="ECO:0000256" key="3">
    <source>
        <dbReference type="ARBA" id="ARBA00022525"/>
    </source>
</evidence>
<protein>
    <recommendedName>
        <fullName evidence="8">Bee-milk protein</fullName>
    </recommendedName>
</protein>
<evidence type="ECO:0000313" key="6">
    <source>
        <dbReference type="EMBL" id="CEK83427.1"/>
    </source>
</evidence>
<evidence type="ECO:0000256" key="2">
    <source>
        <dbReference type="ARBA" id="ARBA00009127"/>
    </source>
</evidence>
<dbReference type="InterPro" id="IPR017996">
    <property type="entry name" value="MRJP/yellow-related"/>
</dbReference>
<evidence type="ECO:0000313" key="7">
    <source>
        <dbReference type="EMBL" id="CEK83428.1"/>
    </source>
</evidence>
<accession>A0A0B7ARG0</accession>
<dbReference type="PANTHER" id="PTHR10009:SF18">
    <property type="entry name" value="PROTEIN YELLOW-LIKE PROTEIN"/>
    <property type="match status" value="1"/>
</dbReference>
<reference evidence="7" key="1">
    <citation type="submission" date="2014-12" db="EMBL/GenBank/DDBJ databases">
        <title>Insight into the proteome of Arion vulgaris.</title>
        <authorList>
            <person name="Aradska J."/>
            <person name="Bulat T."/>
            <person name="Smidak R."/>
            <person name="Sarate P."/>
            <person name="Gangsoo J."/>
            <person name="Sialana F."/>
            <person name="Bilban M."/>
            <person name="Lubec G."/>
        </authorList>
    </citation>
    <scope>NUCLEOTIDE SEQUENCE</scope>
    <source>
        <tissue evidence="7">Skin</tissue>
    </source>
</reference>
<evidence type="ECO:0000313" key="5">
    <source>
        <dbReference type="EMBL" id="CEK83426.1"/>
    </source>
</evidence>
<feature type="chain" id="PRO_5007391359" description="Bee-milk protein" evidence="4">
    <location>
        <begin position="24"/>
        <end position="442"/>
    </location>
</feature>
<comment type="subcellular location">
    <subcellularLocation>
        <location evidence="1">Secreted</location>
    </subcellularLocation>
</comment>
<evidence type="ECO:0000256" key="4">
    <source>
        <dbReference type="SAM" id="SignalP"/>
    </source>
</evidence>